<accession>A0A9D4EZ04</accession>
<dbReference type="EMBL" id="JAIWYP010000008">
    <property type="protein sequence ID" value="KAH3789354.1"/>
    <property type="molecule type" value="Genomic_DNA"/>
</dbReference>
<name>A0A9D4EZ04_DREPO</name>
<comment type="caution">
    <text evidence="1">The sequence shown here is derived from an EMBL/GenBank/DDBJ whole genome shotgun (WGS) entry which is preliminary data.</text>
</comment>
<protein>
    <submittedName>
        <fullName evidence="1">Uncharacterized protein</fullName>
    </submittedName>
</protein>
<reference evidence="1" key="2">
    <citation type="submission" date="2020-11" db="EMBL/GenBank/DDBJ databases">
        <authorList>
            <person name="McCartney M.A."/>
            <person name="Auch B."/>
            <person name="Kono T."/>
            <person name="Mallez S."/>
            <person name="Becker A."/>
            <person name="Gohl D.M."/>
            <person name="Silverstein K.A.T."/>
            <person name="Koren S."/>
            <person name="Bechman K.B."/>
            <person name="Herman A."/>
            <person name="Abrahante J.E."/>
            <person name="Garbe J."/>
        </authorList>
    </citation>
    <scope>NUCLEOTIDE SEQUENCE</scope>
    <source>
        <strain evidence="1">Duluth1</strain>
        <tissue evidence="1">Whole animal</tissue>
    </source>
</reference>
<dbReference type="Proteomes" id="UP000828390">
    <property type="component" value="Unassembled WGS sequence"/>
</dbReference>
<evidence type="ECO:0000313" key="1">
    <source>
        <dbReference type="EMBL" id="KAH3789354.1"/>
    </source>
</evidence>
<sequence length="86" mass="9745">MNRKNSQITSADCCNGKYLPDRGHHLELFEIKLLQSNLPQTVSKDGGKTSIVVRPQELRSVETELNDYARSVKTGFNDVRVLWKLG</sequence>
<proteinExistence type="predicted"/>
<reference evidence="1" key="1">
    <citation type="journal article" date="2019" name="bioRxiv">
        <title>The Genome of the Zebra Mussel, Dreissena polymorpha: A Resource for Invasive Species Research.</title>
        <authorList>
            <person name="McCartney M.A."/>
            <person name="Auch B."/>
            <person name="Kono T."/>
            <person name="Mallez S."/>
            <person name="Zhang Y."/>
            <person name="Obille A."/>
            <person name="Becker A."/>
            <person name="Abrahante J.E."/>
            <person name="Garbe J."/>
            <person name="Badalamenti J.P."/>
            <person name="Herman A."/>
            <person name="Mangelson H."/>
            <person name="Liachko I."/>
            <person name="Sullivan S."/>
            <person name="Sone E.D."/>
            <person name="Koren S."/>
            <person name="Silverstein K.A.T."/>
            <person name="Beckman K.B."/>
            <person name="Gohl D.M."/>
        </authorList>
    </citation>
    <scope>NUCLEOTIDE SEQUENCE</scope>
    <source>
        <strain evidence="1">Duluth1</strain>
        <tissue evidence="1">Whole animal</tissue>
    </source>
</reference>
<evidence type="ECO:0000313" key="2">
    <source>
        <dbReference type="Proteomes" id="UP000828390"/>
    </source>
</evidence>
<dbReference type="AlphaFoldDB" id="A0A9D4EZ04"/>
<organism evidence="1 2">
    <name type="scientific">Dreissena polymorpha</name>
    <name type="common">Zebra mussel</name>
    <name type="synonym">Mytilus polymorpha</name>
    <dbReference type="NCBI Taxonomy" id="45954"/>
    <lineage>
        <taxon>Eukaryota</taxon>
        <taxon>Metazoa</taxon>
        <taxon>Spiralia</taxon>
        <taxon>Lophotrochozoa</taxon>
        <taxon>Mollusca</taxon>
        <taxon>Bivalvia</taxon>
        <taxon>Autobranchia</taxon>
        <taxon>Heteroconchia</taxon>
        <taxon>Euheterodonta</taxon>
        <taxon>Imparidentia</taxon>
        <taxon>Neoheterodontei</taxon>
        <taxon>Myida</taxon>
        <taxon>Dreissenoidea</taxon>
        <taxon>Dreissenidae</taxon>
        <taxon>Dreissena</taxon>
    </lineage>
</organism>
<gene>
    <name evidence="1" type="ORF">DPMN_167531</name>
</gene>
<keyword evidence="2" id="KW-1185">Reference proteome</keyword>